<dbReference type="RefSeq" id="WP_157746584.1">
    <property type="nucleotide sequence ID" value="NZ_LT607754.1"/>
</dbReference>
<dbReference type="PANTHER" id="PTHR43459">
    <property type="entry name" value="ENOYL-COA HYDRATASE"/>
    <property type="match status" value="1"/>
</dbReference>
<dbReference type="CDD" id="cd06558">
    <property type="entry name" value="crotonase-like"/>
    <property type="match status" value="1"/>
</dbReference>
<dbReference type="AlphaFoldDB" id="A0A1C5K366"/>
<dbReference type="Proteomes" id="UP000198221">
    <property type="component" value="Chromosome I"/>
</dbReference>
<feature type="compositionally biased region" description="Low complexity" evidence="1">
    <location>
        <begin position="24"/>
        <end position="33"/>
    </location>
</feature>
<dbReference type="GO" id="GO:0016853">
    <property type="term" value="F:isomerase activity"/>
    <property type="evidence" value="ECO:0007669"/>
    <property type="project" value="UniProtKB-KW"/>
</dbReference>
<evidence type="ECO:0000313" key="3">
    <source>
        <dbReference type="Proteomes" id="UP000198221"/>
    </source>
</evidence>
<feature type="region of interest" description="Disordered" evidence="1">
    <location>
        <begin position="15"/>
        <end position="39"/>
    </location>
</feature>
<sequence>MAVVPCLRVMPCGDVTQGHGRGRSSGSSRSLSGAVPGGGSTAHLPRLLGRGRALEALLGGDDFPAELAERYGWVNRALPDTELDTFVDTFARRIVNYDKEVIVARPGAGRSRLATLFENGLQQVAVLMIVRRRSRCQDLVRMTSCWVARVIAT</sequence>
<gene>
    <name evidence="2" type="ORF">GA0070613_6186</name>
</gene>
<dbReference type="InterPro" id="IPR029045">
    <property type="entry name" value="ClpP/crotonase-like_dom_sf"/>
</dbReference>
<dbReference type="OrthoDB" id="9775794at2"/>
<name>A0A1C5K366_9ACTN</name>
<dbReference type="Gene3D" id="3.90.226.10">
    <property type="entry name" value="2-enoyl-CoA Hydratase, Chain A, domain 1"/>
    <property type="match status" value="1"/>
</dbReference>
<accession>A0A1C5K366</accession>
<dbReference type="EMBL" id="LT607754">
    <property type="protein sequence ID" value="SCG77225.1"/>
    <property type="molecule type" value="Genomic_DNA"/>
</dbReference>
<evidence type="ECO:0000256" key="1">
    <source>
        <dbReference type="SAM" id="MobiDB-lite"/>
    </source>
</evidence>
<dbReference type="SUPFAM" id="SSF52096">
    <property type="entry name" value="ClpP/crotonase"/>
    <property type="match status" value="1"/>
</dbReference>
<keyword evidence="3" id="KW-1185">Reference proteome</keyword>
<reference evidence="3" key="1">
    <citation type="submission" date="2016-06" db="EMBL/GenBank/DDBJ databases">
        <authorList>
            <person name="Varghese N."/>
            <person name="Submissions Spin"/>
        </authorList>
    </citation>
    <scope>NUCLEOTIDE SEQUENCE [LARGE SCALE GENOMIC DNA]</scope>
    <source>
        <strain evidence="3">DSM 43819</strain>
    </source>
</reference>
<evidence type="ECO:0000313" key="2">
    <source>
        <dbReference type="EMBL" id="SCG77225.1"/>
    </source>
</evidence>
<protein>
    <submittedName>
        <fullName evidence="2">Enoyl-CoA hydratase/isomerase</fullName>
    </submittedName>
</protein>
<dbReference type="Pfam" id="PF00378">
    <property type="entry name" value="ECH_1"/>
    <property type="match status" value="1"/>
</dbReference>
<dbReference type="InterPro" id="IPR001753">
    <property type="entry name" value="Enoyl-CoA_hydra/iso"/>
</dbReference>
<keyword evidence="2" id="KW-0413">Isomerase</keyword>
<dbReference type="PANTHER" id="PTHR43459:SF1">
    <property type="entry name" value="EG:BACN32G11.4 PROTEIN"/>
    <property type="match status" value="1"/>
</dbReference>
<proteinExistence type="predicted"/>
<organism evidence="2 3">
    <name type="scientific">Micromonospora inositola</name>
    <dbReference type="NCBI Taxonomy" id="47865"/>
    <lineage>
        <taxon>Bacteria</taxon>
        <taxon>Bacillati</taxon>
        <taxon>Actinomycetota</taxon>
        <taxon>Actinomycetes</taxon>
        <taxon>Micromonosporales</taxon>
        <taxon>Micromonosporaceae</taxon>
        <taxon>Micromonospora</taxon>
    </lineage>
</organism>